<sequence length="82" mass="8439">MKTGIVILIAGALASACAARSERLAKCSSRDNPIAANAYLQPLPPAGAPFALQPGRLTGDGCGPMRPVNPLRFVSAPRRTAP</sequence>
<dbReference type="Proteomes" id="UP000238563">
    <property type="component" value="Unassembled WGS sequence"/>
</dbReference>
<dbReference type="AlphaFoldDB" id="A0A2S9J9V3"/>
<keyword evidence="1" id="KW-0732">Signal</keyword>
<keyword evidence="3" id="KW-1185">Reference proteome</keyword>
<gene>
    <name evidence="2" type="ORF">C5750_25935</name>
</gene>
<comment type="caution">
    <text evidence="2">The sequence shown here is derived from an EMBL/GenBank/DDBJ whole genome shotgun (WGS) entry which is preliminary data.</text>
</comment>
<organism evidence="2 3">
    <name type="scientific">Phyllobacterium myrsinacearum</name>
    <dbReference type="NCBI Taxonomy" id="28101"/>
    <lineage>
        <taxon>Bacteria</taxon>
        <taxon>Pseudomonadati</taxon>
        <taxon>Pseudomonadota</taxon>
        <taxon>Alphaproteobacteria</taxon>
        <taxon>Hyphomicrobiales</taxon>
        <taxon>Phyllobacteriaceae</taxon>
        <taxon>Phyllobacterium</taxon>
    </lineage>
</organism>
<feature type="signal peptide" evidence="1">
    <location>
        <begin position="1"/>
        <end position="18"/>
    </location>
</feature>
<reference evidence="2 3" key="1">
    <citation type="submission" date="2018-02" db="EMBL/GenBank/DDBJ databases">
        <title>The draft genome of Phyllobacterium myrsinacearum DSM5892.</title>
        <authorList>
            <person name="Li L."/>
            <person name="Liu L."/>
            <person name="Zhang X."/>
            <person name="Wang T."/>
        </authorList>
    </citation>
    <scope>NUCLEOTIDE SEQUENCE [LARGE SCALE GENOMIC DNA]</scope>
    <source>
        <strain evidence="2 3">DSM 5892</strain>
    </source>
</reference>
<proteinExistence type="predicted"/>
<protein>
    <submittedName>
        <fullName evidence="2">Uncharacterized protein</fullName>
    </submittedName>
</protein>
<name>A0A2S9J9V3_9HYPH</name>
<evidence type="ECO:0000313" key="3">
    <source>
        <dbReference type="Proteomes" id="UP000238563"/>
    </source>
</evidence>
<evidence type="ECO:0000256" key="1">
    <source>
        <dbReference type="SAM" id="SignalP"/>
    </source>
</evidence>
<dbReference type="EMBL" id="PVBT01000012">
    <property type="protein sequence ID" value="PRD49524.1"/>
    <property type="molecule type" value="Genomic_DNA"/>
</dbReference>
<evidence type="ECO:0000313" key="2">
    <source>
        <dbReference type="EMBL" id="PRD49524.1"/>
    </source>
</evidence>
<feature type="chain" id="PRO_5015462557" evidence="1">
    <location>
        <begin position="19"/>
        <end position="82"/>
    </location>
</feature>
<accession>A0A2S9J9V3</accession>
<dbReference type="PROSITE" id="PS51257">
    <property type="entry name" value="PROKAR_LIPOPROTEIN"/>
    <property type="match status" value="1"/>
</dbReference>
<dbReference type="RefSeq" id="WP_105738273.1">
    <property type="nucleotide sequence ID" value="NZ_PVBT01000012.1"/>
</dbReference>